<comment type="caution">
    <text evidence="2">The sequence shown here is derived from an EMBL/GenBank/DDBJ whole genome shotgun (WGS) entry which is preliminary data.</text>
</comment>
<dbReference type="Proteomes" id="UP001589667">
    <property type="component" value="Unassembled WGS sequence"/>
</dbReference>
<organism evidence="2 3">
    <name type="scientific">Agromyces lapidis</name>
    <dbReference type="NCBI Taxonomy" id="279574"/>
    <lineage>
        <taxon>Bacteria</taxon>
        <taxon>Bacillati</taxon>
        <taxon>Actinomycetota</taxon>
        <taxon>Actinomycetes</taxon>
        <taxon>Micrococcales</taxon>
        <taxon>Microbacteriaceae</taxon>
        <taxon>Agromyces</taxon>
    </lineage>
</organism>
<dbReference type="PANTHER" id="PTHR33164:SF57">
    <property type="entry name" value="MARR-FAMILY TRANSCRIPTIONAL REGULATOR"/>
    <property type="match status" value="1"/>
</dbReference>
<dbReference type="InterPro" id="IPR000835">
    <property type="entry name" value="HTH_MarR-typ"/>
</dbReference>
<dbReference type="Pfam" id="PF01047">
    <property type="entry name" value="MarR"/>
    <property type="match status" value="1"/>
</dbReference>
<evidence type="ECO:0000313" key="3">
    <source>
        <dbReference type="Proteomes" id="UP001589667"/>
    </source>
</evidence>
<reference evidence="2 3" key="1">
    <citation type="submission" date="2024-09" db="EMBL/GenBank/DDBJ databases">
        <authorList>
            <person name="Sun Q."/>
            <person name="Mori K."/>
        </authorList>
    </citation>
    <scope>NUCLEOTIDE SEQUENCE [LARGE SCALE GENOMIC DNA]</scope>
    <source>
        <strain evidence="2 3">JCM 14321</strain>
    </source>
</reference>
<dbReference type="InterPro" id="IPR036390">
    <property type="entry name" value="WH_DNA-bd_sf"/>
</dbReference>
<dbReference type="SMART" id="SM00347">
    <property type="entry name" value="HTH_MARR"/>
    <property type="match status" value="1"/>
</dbReference>
<feature type="domain" description="HTH marR-type" evidence="1">
    <location>
        <begin position="40"/>
        <end position="140"/>
    </location>
</feature>
<sequence length="153" mass="16980">MTEPTADPAAEPTVDEAIAHVEDQLSFVFGRARTVWKEAAQHIHPELNPAGYKLLATVVRLGSTNAHVLTELFDMDKSVVSRQIRMLEEVGLVESRPDERDGRVRVIVPTPHAVERITAVRARNQSRLHAVLRERSVAELELFAEMLGGLAEA</sequence>
<accession>A0ABV5SSN7</accession>
<evidence type="ECO:0000313" key="2">
    <source>
        <dbReference type="EMBL" id="MFB9643332.1"/>
    </source>
</evidence>
<dbReference type="CDD" id="cd00090">
    <property type="entry name" value="HTH_ARSR"/>
    <property type="match status" value="1"/>
</dbReference>
<dbReference type="Gene3D" id="1.10.10.10">
    <property type="entry name" value="Winged helix-like DNA-binding domain superfamily/Winged helix DNA-binding domain"/>
    <property type="match status" value="1"/>
</dbReference>
<gene>
    <name evidence="2" type="ORF">ACFFQV_13625</name>
</gene>
<dbReference type="InterPro" id="IPR039422">
    <property type="entry name" value="MarR/SlyA-like"/>
</dbReference>
<evidence type="ECO:0000259" key="1">
    <source>
        <dbReference type="SMART" id="SM00347"/>
    </source>
</evidence>
<dbReference type="PANTHER" id="PTHR33164">
    <property type="entry name" value="TRANSCRIPTIONAL REGULATOR, MARR FAMILY"/>
    <property type="match status" value="1"/>
</dbReference>
<keyword evidence="3" id="KW-1185">Reference proteome</keyword>
<name>A0ABV5SSN7_9MICO</name>
<dbReference type="EMBL" id="JBHMBL010000003">
    <property type="protein sequence ID" value="MFB9643332.1"/>
    <property type="molecule type" value="Genomic_DNA"/>
</dbReference>
<proteinExistence type="predicted"/>
<dbReference type="InterPro" id="IPR011991">
    <property type="entry name" value="ArsR-like_HTH"/>
</dbReference>
<protein>
    <submittedName>
        <fullName evidence="2">MarR family winged helix-turn-helix transcriptional regulator</fullName>
    </submittedName>
</protein>
<dbReference type="InterPro" id="IPR036388">
    <property type="entry name" value="WH-like_DNA-bd_sf"/>
</dbReference>
<dbReference type="SUPFAM" id="SSF46785">
    <property type="entry name" value="Winged helix' DNA-binding domain"/>
    <property type="match status" value="1"/>
</dbReference>
<dbReference type="RefSeq" id="WP_170296219.1">
    <property type="nucleotide sequence ID" value="NZ_BAAANI010000004.1"/>
</dbReference>